<dbReference type="KEGG" id="pbv:AR543_01565"/>
<dbReference type="AlphaFoldDB" id="A0A172ZB29"/>
<dbReference type="InterPro" id="IPR013096">
    <property type="entry name" value="Cupin_2"/>
</dbReference>
<dbReference type="InterPro" id="IPR052044">
    <property type="entry name" value="PKS_Associated_Protein"/>
</dbReference>
<dbReference type="InterPro" id="IPR014710">
    <property type="entry name" value="RmlC-like_jellyroll"/>
</dbReference>
<dbReference type="PANTHER" id="PTHR36114:SF1">
    <property type="entry name" value="16.7 KDA PROTEIN IN WHIE LOCUS"/>
    <property type="match status" value="1"/>
</dbReference>
<dbReference type="STRING" id="1616788.AR543_01565"/>
<reference evidence="3" key="1">
    <citation type="submission" date="2015-10" db="EMBL/GenBank/DDBJ databases">
        <title>Genome of Paenibacillus bovis sp. nov.</title>
        <authorList>
            <person name="Wu Z."/>
            <person name="Gao C."/>
            <person name="Liu Z."/>
            <person name="Zheng H."/>
        </authorList>
    </citation>
    <scope>NUCLEOTIDE SEQUENCE [LARGE SCALE GENOMIC DNA]</scope>
    <source>
        <strain evidence="3">BD3526</strain>
    </source>
</reference>
<dbReference type="Proteomes" id="UP000078148">
    <property type="component" value="Chromosome"/>
</dbReference>
<accession>A0A172ZB29</accession>
<dbReference type="CDD" id="cd02226">
    <property type="entry name" value="cupin_YdbB-like"/>
    <property type="match status" value="1"/>
</dbReference>
<dbReference type="SUPFAM" id="SSF51182">
    <property type="entry name" value="RmlC-like cupins"/>
    <property type="match status" value="1"/>
</dbReference>
<sequence>MTEWKTLNLSMIANQVQEEYSNFILEQANDHCVRIAVFTGDYQWHYHPDSDEIFMVLEGELLMDLPDGITLAIGPGEVFKVPAGVMHRTRAQVRTVNLCFEREEAATIFAEPTQEKV</sequence>
<dbReference type="InterPro" id="IPR011051">
    <property type="entry name" value="RmlC_Cupin_sf"/>
</dbReference>
<dbReference type="Gene3D" id="2.60.120.10">
    <property type="entry name" value="Jelly Rolls"/>
    <property type="match status" value="1"/>
</dbReference>
<proteinExistence type="predicted"/>
<protein>
    <recommendedName>
        <fullName evidence="1">Cupin type-2 domain-containing protein</fullName>
    </recommendedName>
</protein>
<gene>
    <name evidence="2" type="ORF">AR543_01565</name>
</gene>
<dbReference type="EMBL" id="CP013023">
    <property type="protein sequence ID" value="ANF94846.1"/>
    <property type="molecule type" value="Genomic_DNA"/>
</dbReference>
<dbReference type="OrthoDB" id="9794183at2"/>
<reference evidence="2 3" key="2">
    <citation type="journal article" date="2016" name="Int. J. Syst. Evol. Microbiol.">
        <title>Paenibacillus bovis sp. nov., isolated from raw yak (Bos grunniens) milk.</title>
        <authorList>
            <person name="Gao C."/>
            <person name="Han J."/>
            <person name="Liu Z."/>
            <person name="Xu X."/>
            <person name="Hang F."/>
            <person name="Wu Z."/>
        </authorList>
    </citation>
    <scope>NUCLEOTIDE SEQUENCE [LARGE SCALE GENOMIC DNA]</scope>
    <source>
        <strain evidence="2 3">BD3526</strain>
    </source>
</reference>
<evidence type="ECO:0000259" key="1">
    <source>
        <dbReference type="Pfam" id="PF07883"/>
    </source>
</evidence>
<dbReference type="Pfam" id="PF07883">
    <property type="entry name" value="Cupin_2"/>
    <property type="match status" value="1"/>
</dbReference>
<evidence type="ECO:0000313" key="3">
    <source>
        <dbReference type="Proteomes" id="UP000078148"/>
    </source>
</evidence>
<dbReference type="InterPro" id="IPR019780">
    <property type="entry name" value="Germin_Mn-BS"/>
</dbReference>
<dbReference type="PANTHER" id="PTHR36114">
    <property type="entry name" value="16.7 KDA PROTEIN IN WHIE LOCUS"/>
    <property type="match status" value="1"/>
</dbReference>
<evidence type="ECO:0000313" key="2">
    <source>
        <dbReference type="EMBL" id="ANF94846.1"/>
    </source>
</evidence>
<feature type="domain" description="Cupin type-2" evidence="1">
    <location>
        <begin position="42"/>
        <end position="91"/>
    </location>
</feature>
<dbReference type="GO" id="GO:0030145">
    <property type="term" value="F:manganese ion binding"/>
    <property type="evidence" value="ECO:0007669"/>
    <property type="project" value="InterPro"/>
</dbReference>
<dbReference type="PROSITE" id="PS00725">
    <property type="entry name" value="GERMIN"/>
    <property type="match status" value="1"/>
</dbReference>
<organism evidence="2 3">
    <name type="scientific">Paenibacillus bovis</name>
    <dbReference type="NCBI Taxonomy" id="1616788"/>
    <lineage>
        <taxon>Bacteria</taxon>
        <taxon>Bacillati</taxon>
        <taxon>Bacillota</taxon>
        <taxon>Bacilli</taxon>
        <taxon>Bacillales</taxon>
        <taxon>Paenibacillaceae</taxon>
        <taxon>Paenibacillus</taxon>
    </lineage>
</organism>
<keyword evidence="3" id="KW-1185">Reference proteome</keyword>
<name>A0A172ZB29_9BACL</name>
<dbReference type="RefSeq" id="WP_060531221.1">
    <property type="nucleotide sequence ID" value="NZ_CP013023.1"/>
</dbReference>